<evidence type="ECO:0000313" key="1">
    <source>
        <dbReference type="EMBL" id="EGO22674.1"/>
    </source>
</evidence>
<dbReference type="AlphaFoldDB" id="F8P3E3"/>
<dbReference type="GeneID" id="18820370"/>
<sequence>MDSIGAWLNLYTVKLKVLSKQKILLSKWKSGLLGPVIDRWIASLHLVSNYQQMSLGRHLVVHGRTWSPLSAFTFRNGR</sequence>
<accession>F8P3E3</accession>
<reference evidence="1" key="1">
    <citation type="submission" date="2011-04" db="EMBL/GenBank/DDBJ databases">
        <title>Evolution of plant cell wall degrading machinery underlies the functional diversity of forest fungi.</title>
        <authorList>
            <consortium name="US DOE Joint Genome Institute (JGI-PGF)"/>
            <person name="Eastwood D.C."/>
            <person name="Floudas D."/>
            <person name="Binder M."/>
            <person name="Majcherczyk A."/>
            <person name="Schneider P."/>
            <person name="Aerts A."/>
            <person name="Asiegbu F.O."/>
            <person name="Baker S.E."/>
            <person name="Barry K."/>
            <person name="Bendiksby M."/>
            <person name="Blumentritt M."/>
            <person name="Coutinho P.M."/>
            <person name="Cullen D."/>
            <person name="Cullen D."/>
            <person name="Gathman A."/>
            <person name="Goodell B."/>
            <person name="Henrissat B."/>
            <person name="Ihrmark K."/>
            <person name="Kauserud H."/>
            <person name="Kohler A."/>
            <person name="LaButti K."/>
            <person name="Lapidus A."/>
            <person name="Lavin J.L."/>
            <person name="Lee Y.-H."/>
            <person name="Lindquist E."/>
            <person name="Lilly W."/>
            <person name="Lucas S."/>
            <person name="Morin E."/>
            <person name="Murat C."/>
            <person name="Oguiza J.A."/>
            <person name="Park J."/>
            <person name="Pisabarro A.G."/>
            <person name="Riley R."/>
            <person name="Rosling A."/>
            <person name="Salamov A."/>
            <person name="Schmidt O."/>
            <person name="Schmutz J."/>
            <person name="Skrede I."/>
            <person name="Stenlid J."/>
            <person name="Wiebenga A."/>
            <person name="Xie X."/>
            <person name="Kues U."/>
            <person name="Hibbett D.S."/>
            <person name="Hoffmeister D."/>
            <person name="Hogberg N."/>
            <person name="Martin F."/>
            <person name="Grigoriev I.V."/>
            <person name="Watkinson S.C."/>
        </authorList>
    </citation>
    <scope>NUCLEOTIDE SEQUENCE</scope>
    <source>
        <strain evidence="1">S7.9</strain>
    </source>
</reference>
<dbReference type="Proteomes" id="UP000008064">
    <property type="component" value="Unassembled WGS sequence"/>
</dbReference>
<dbReference type="RefSeq" id="XP_007321212.1">
    <property type="nucleotide sequence ID" value="XM_007321150.1"/>
</dbReference>
<gene>
    <name evidence="1" type="ORF">SERLADRAFT_473792</name>
</gene>
<dbReference type="KEGG" id="sla:SERLADRAFT_473792"/>
<protein>
    <submittedName>
        <fullName evidence="1">Uncharacterized protein</fullName>
    </submittedName>
</protein>
<proteinExistence type="predicted"/>
<name>F8P3E3_SERL9</name>
<dbReference type="EMBL" id="GL945437">
    <property type="protein sequence ID" value="EGO22674.1"/>
    <property type="molecule type" value="Genomic_DNA"/>
</dbReference>
<dbReference type="HOGENOM" id="CLU_2623498_0_0_1"/>
<organism>
    <name type="scientific">Serpula lacrymans var. lacrymans (strain S7.9)</name>
    <name type="common">Dry rot fungus</name>
    <dbReference type="NCBI Taxonomy" id="578457"/>
    <lineage>
        <taxon>Eukaryota</taxon>
        <taxon>Fungi</taxon>
        <taxon>Dikarya</taxon>
        <taxon>Basidiomycota</taxon>
        <taxon>Agaricomycotina</taxon>
        <taxon>Agaricomycetes</taxon>
        <taxon>Agaricomycetidae</taxon>
        <taxon>Boletales</taxon>
        <taxon>Coniophorineae</taxon>
        <taxon>Serpulaceae</taxon>
        <taxon>Serpula</taxon>
    </lineage>
</organism>